<organism evidence="8 9">
    <name type="scientific">Thioclava dalianensis</name>
    <dbReference type="NCBI Taxonomy" id="1185766"/>
    <lineage>
        <taxon>Bacteria</taxon>
        <taxon>Pseudomonadati</taxon>
        <taxon>Pseudomonadota</taxon>
        <taxon>Alphaproteobacteria</taxon>
        <taxon>Rhodobacterales</taxon>
        <taxon>Paracoccaceae</taxon>
        <taxon>Thioclava</taxon>
    </lineage>
</organism>
<gene>
    <name evidence="8" type="ORF">DL1_11110</name>
</gene>
<proteinExistence type="inferred from homology"/>
<feature type="transmembrane region" description="Helical" evidence="7">
    <location>
        <begin position="147"/>
        <end position="165"/>
    </location>
</feature>
<sequence>MPSQARTLFGHLVAYGASELASKLSRLGVVIAVARTLEVKEIGIAAAALAIGDLLKSLTENGIGQRLIAARDEDLPALCNRAHQLFWIWGLGLFAAQAALAGLVWGLSGNTMLALLILVLSGEYLFMPGGLVQTALALRKGRLKKTAAIAGGQAVLANLASIVLAFYWPTALALVLPRLVTAPFWLISMRRLHPWRRDPAAGMAPVRPFVQFGWAVLGTEIVKTARLHADKLLIGALLGPELLGFYFMAFNAGLSLATSFSTAFAAVLFPHLCTSADRAGALRQALLVSLCLVAPAVMAQSLAAPWYVPILLGERWAELAQPIAILCLVAIPTMLWTAAAGWMRAENRPGRELAATAVLTLALIANTVITAPFGLVTIAWGYLAVASVTMLALSLPALRAALSSPRPQAAQLPLPLPMKA</sequence>
<dbReference type="PANTHER" id="PTHR30250:SF10">
    <property type="entry name" value="LIPOPOLYSACCHARIDE BIOSYNTHESIS PROTEIN WZXC"/>
    <property type="match status" value="1"/>
</dbReference>
<evidence type="ECO:0000256" key="6">
    <source>
        <dbReference type="ARBA" id="ARBA00023136"/>
    </source>
</evidence>
<evidence type="ECO:0000256" key="3">
    <source>
        <dbReference type="ARBA" id="ARBA00022475"/>
    </source>
</evidence>
<dbReference type="EMBL" id="JHEH01000003">
    <property type="protein sequence ID" value="KEP71185.1"/>
    <property type="molecule type" value="Genomic_DNA"/>
</dbReference>
<keyword evidence="6 7" id="KW-0472">Membrane</keyword>
<evidence type="ECO:0000256" key="4">
    <source>
        <dbReference type="ARBA" id="ARBA00022692"/>
    </source>
</evidence>
<feature type="transmembrane region" description="Helical" evidence="7">
    <location>
        <begin position="256"/>
        <end position="273"/>
    </location>
</feature>
<accession>A0A074TLZ6</accession>
<comment type="caution">
    <text evidence="8">The sequence shown here is derived from an EMBL/GenBank/DDBJ whole genome shotgun (WGS) entry which is preliminary data.</text>
</comment>
<keyword evidence="9" id="KW-1185">Reference proteome</keyword>
<dbReference type="PANTHER" id="PTHR30250">
    <property type="entry name" value="PST FAMILY PREDICTED COLANIC ACID TRANSPORTER"/>
    <property type="match status" value="1"/>
</dbReference>
<keyword evidence="5 7" id="KW-1133">Transmembrane helix</keyword>
<keyword evidence="3" id="KW-1003">Cell membrane</keyword>
<dbReference type="GO" id="GO:0005886">
    <property type="term" value="C:plasma membrane"/>
    <property type="evidence" value="ECO:0007669"/>
    <property type="project" value="UniProtKB-SubCell"/>
</dbReference>
<feature type="transmembrane region" description="Helical" evidence="7">
    <location>
        <begin position="319"/>
        <end position="341"/>
    </location>
</feature>
<dbReference type="STRING" id="1185766.SAMN05216224_10373"/>
<evidence type="ECO:0000256" key="2">
    <source>
        <dbReference type="ARBA" id="ARBA00007430"/>
    </source>
</evidence>
<dbReference type="RefSeq" id="WP_038062789.1">
    <property type="nucleotide sequence ID" value="NZ_JHEH01000003.1"/>
</dbReference>
<feature type="transmembrane region" description="Helical" evidence="7">
    <location>
        <begin position="285"/>
        <end position="307"/>
    </location>
</feature>
<feature type="transmembrane region" description="Helical" evidence="7">
    <location>
        <begin position="353"/>
        <end position="373"/>
    </location>
</feature>
<dbReference type="AlphaFoldDB" id="A0A074TLZ6"/>
<feature type="transmembrane region" description="Helical" evidence="7">
    <location>
        <begin position="379"/>
        <end position="398"/>
    </location>
</feature>
<evidence type="ECO:0000256" key="5">
    <source>
        <dbReference type="ARBA" id="ARBA00022989"/>
    </source>
</evidence>
<evidence type="ECO:0000313" key="8">
    <source>
        <dbReference type="EMBL" id="KEP71185.1"/>
    </source>
</evidence>
<protein>
    <submittedName>
        <fullName evidence="8">Polysaccharide biosynthesis protein</fullName>
    </submittedName>
</protein>
<evidence type="ECO:0000313" key="9">
    <source>
        <dbReference type="Proteomes" id="UP000027725"/>
    </source>
</evidence>
<dbReference type="Proteomes" id="UP000027725">
    <property type="component" value="Unassembled WGS sequence"/>
</dbReference>
<dbReference type="eggNOG" id="COG2244">
    <property type="taxonomic scope" value="Bacteria"/>
</dbReference>
<feature type="transmembrane region" description="Helical" evidence="7">
    <location>
        <begin position="85"/>
        <end position="107"/>
    </location>
</feature>
<keyword evidence="4 7" id="KW-0812">Transmembrane</keyword>
<reference evidence="8 9" key="1">
    <citation type="submission" date="2014-03" db="EMBL/GenBank/DDBJ databases">
        <title>The draft genome sequence of Thioclava dalianensis DLFJ1-1.</title>
        <authorList>
            <person name="Lai Q."/>
            <person name="Shao Z."/>
        </authorList>
    </citation>
    <scope>NUCLEOTIDE SEQUENCE [LARGE SCALE GENOMIC DNA]</scope>
    <source>
        <strain evidence="8 9">DLFJ1-1</strain>
    </source>
</reference>
<dbReference type="InterPro" id="IPR050833">
    <property type="entry name" value="Poly_Biosynth_Transport"/>
</dbReference>
<dbReference type="Pfam" id="PF13440">
    <property type="entry name" value="Polysacc_synt_3"/>
    <property type="match status" value="1"/>
</dbReference>
<evidence type="ECO:0000256" key="1">
    <source>
        <dbReference type="ARBA" id="ARBA00004651"/>
    </source>
</evidence>
<comment type="similarity">
    <text evidence="2">Belongs to the polysaccharide synthase family.</text>
</comment>
<comment type="subcellular location">
    <subcellularLocation>
        <location evidence="1">Cell membrane</location>
        <topology evidence="1">Multi-pass membrane protein</topology>
    </subcellularLocation>
</comment>
<evidence type="ECO:0000256" key="7">
    <source>
        <dbReference type="SAM" id="Phobius"/>
    </source>
</evidence>
<name>A0A074TLZ6_9RHOB</name>
<feature type="transmembrane region" description="Helical" evidence="7">
    <location>
        <begin position="113"/>
        <end position="135"/>
    </location>
</feature>